<organism evidence="2">
    <name type="scientific">Streptococcus anginosus</name>
    <dbReference type="NCBI Taxonomy" id="1328"/>
    <lineage>
        <taxon>Bacteria</taxon>
        <taxon>Bacillati</taxon>
        <taxon>Bacillota</taxon>
        <taxon>Bacilli</taxon>
        <taxon>Lactobacillales</taxon>
        <taxon>Streptococcaceae</taxon>
        <taxon>Streptococcus</taxon>
        <taxon>Streptococcus anginosus group</taxon>
    </lineage>
</organism>
<evidence type="ECO:0000256" key="1">
    <source>
        <dbReference type="SAM" id="Coils"/>
    </source>
</evidence>
<dbReference type="EMBL" id="JAAJBG010000013">
    <property type="protein sequence ID" value="NGG16437.1"/>
    <property type="molecule type" value="Genomic_DNA"/>
</dbReference>
<dbReference type="AlphaFoldDB" id="A0A6G4MZL2"/>
<protein>
    <submittedName>
        <fullName evidence="2">Uncharacterized protein</fullName>
    </submittedName>
</protein>
<reference evidence="2" key="1">
    <citation type="submission" date="2020-02" db="EMBL/GenBank/DDBJ databases">
        <title>Antibiotic resistance/susceptibility profiles of lactic acid-producing cocci isolated from the human vagina, and analysis of the genetic basis of atypical resistances.</title>
        <authorList>
            <person name="Sirichoat A."/>
            <person name="Florez A.B."/>
            <person name="Vazquez L."/>
            <person name="Buppasiri P."/>
            <person name="Panya M."/>
            <person name="Lulitanond V."/>
            <person name="Mayo B."/>
        </authorList>
    </citation>
    <scope>NUCLEOTIDE SEQUENCE</scope>
    <source>
        <strain evidence="2">VA01-10AN</strain>
    </source>
</reference>
<sequence length="78" mass="9033">MMSKNFDEFKNKTFDALRETISGDSGIVINIINVLLDAQAKDLENTFTNEQIKLLNARIDELERLNRQLAQSISRYEK</sequence>
<gene>
    <name evidence="2" type="ORF">G5T13_07385</name>
</gene>
<name>A0A6G4MZL2_STRAP</name>
<keyword evidence="1" id="KW-0175">Coiled coil</keyword>
<accession>A0A6G4MZL2</accession>
<feature type="coiled-coil region" evidence="1">
    <location>
        <begin position="45"/>
        <end position="72"/>
    </location>
</feature>
<proteinExistence type="predicted"/>
<comment type="caution">
    <text evidence="2">The sequence shown here is derived from an EMBL/GenBank/DDBJ whole genome shotgun (WGS) entry which is preliminary data.</text>
</comment>
<evidence type="ECO:0000313" key="2">
    <source>
        <dbReference type="EMBL" id="NGG16437.1"/>
    </source>
</evidence>
<dbReference type="RefSeq" id="WP_264342147.1">
    <property type="nucleotide sequence ID" value="NZ_CP118054.1"/>
</dbReference>